<proteinExistence type="predicted"/>
<name>A0AAE7SQP8_SERFO</name>
<organism evidence="2 3">
    <name type="scientific">Serratia fonticola</name>
    <dbReference type="NCBI Taxonomy" id="47917"/>
    <lineage>
        <taxon>Bacteria</taxon>
        <taxon>Pseudomonadati</taxon>
        <taxon>Pseudomonadota</taxon>
        <taxon>Gammaproteobacteria</taxon>
        <taxon>Enterobacterales</taxon>
        <taxon>Yersiniaceae</taxon>
        <taxon>Serratia</taxon>
    </lineage>
</organism>
<evidence type="ECO:0008006" key="4">
    <source>
        <dbReference type="Google" id="ProtNLM"/>
    </source>
</evidence>
<accession>A0AAE7SQP8</accession>
<dbReference type="EMBL" id="CP054160">
    <property type="protein sequence ID" value="QXT42952.2"/>
    <property type="molecule type" value="Genomic_DNA"/>
</dbReference>
<dbReference type="RefSeq" id="WP_139102386.1">
    <property type="nucleotide sequence ID" value="NZ_CP054160.3"/>
</dbReference>
<sequence length="364" mass="38918">MMNRCFLALAFAGIFQLCSLLNPALAGAWYRTDLSSCMITDIGNQQWKVTFNMNTIVMGNGPAIGSGEFNYLVIKIPAISGNVMSRTNFVWSPVPVKDISLPSGVAVRGTPSIYAPGLVLAPPGSGPLLLVPSAGTKGRVEFTITPTAENKAYPAAVVSVQARNTTGEGVVGNYWFIPNYTTGSCSFGSGSNPPVTPPPVTELMPVDPEFTMNSVEWMLQTTDVGDIPNVTSAGTGYPVTINNVNNNNLCVRYVTAGVASKQYALAVTNSASSQAGRNLFTLPGPDSSQLFYNLQLSNNDGNTAKNFNFPTTGTPNYITLEQKNNYSSDHSEICWTPKINLFKNSSTKEGLHSDTLNFIITPKA</sequence>
<feature type="signal peptide" evidence="1">
    <location>
        <begin position="1"/>
        <end position="26"/>
    </location>
</feature>
<evidence type="ECO:0000313" key="2">
    <source>
        <dbReference type="EMBL" id="QXT42952.2"/>
    </source>
</evidence>
<keyword evidence="1" id="KW-0732">Signal</keyword>
<reference evidence="3" key="1">
    <citation type="submission" date="2020-03" db="EMBL/GenBank/DDBJ databases">
        <title>Genome sequences of seven Enterobacteriaceae strains isolated from Canadian wastewater treatment facilities.</title>
        <authorList>
            <person name="Huang H."/>
            <person name="Chmara J.T."/>
            <person name="Duceppe M.-O."/>
        </authorList>
    </citation>
    <scope>NUCLEOTIDE SEQUENCE [LARGE SCALE GENOMIC DNA]</scope>
    <source>
        <strain evidence="3">Biosolid 3</strain>
    </source>
</reference>
<gene>
    <name evidence="2" type="ORF">G9399_27190</name>
</gene>
<evidence type="ECO:0000256" key="1">
    <source>
        <dbReference type="SAM" id="SignalP"/>
    </source>
</evidence>
<feature type="chain" id="PRO_5042190964" description="Fimbrial protein" evidence="1">
    <location>
        <begin position="27"/>
        <end position="364"/>
    </location>
</feature>
<protein>
    <recommendedName>
        <fullName evidence="4">Fimbrial protein</fullName>
    </recommendedName>
</protein>
<dbReference type="Proteomes" id="UP000503464">
    <property type="component" value="Chromosome"/>
</dbReference>
<evidence type="ECO:0000313" key="3">
    <source>
        <dbReference type="Proteomes" id="UP000503464"/>
    </source>
</evidence>
<dbReference type="AlphaFoldDB" id="A0AAE7SQP8"/>